<feature type="region of interest" description="Disordered" evidence="1">
    <location>
        <begin position="1"/>
        <end position="31"/>
    </location>
</feature>
<feature type="compositionally biased region" description="Basic and acidic residues" evidence="1">
    <location>
        <begin position="21"/>
        <end position="31"/>
    </location>
</feature>
<dbReference type="Proteomes" id="UP000276133">
    <property type="component" value="Unassembled WGS sequence"/>
</dbReference>
<evidence type="ECO:0000313" key="2">
    <source>
        <dbReference type="EMBL" id="RNA37370.1"/>
    </source>
</evidence>
<name>A0A3M7SP29_BRAPC</name>
<gene>
    <name evidence="2" type="ORF">BpHYR1_027520</name>
</gene>
<evidence type="ECO:0000256" key="1">
    <source>
        <dbReference type="SAM" id="MobiDB-lite"/>
    </source>
</evidence>
<dbReference type="EMBL" id="REGN01001051">
    <property type="protein sequence ID" value="RNA37370.1"/>
    <property type="molecule type" value="Genomic_DNA"/>
</dbReference>
<reference evidence="2 3" key="1">
    <citation type="journal article" date="2018" name="Sci. Rep.">
        <title>Genomic signatures of local adaptation to the degree of environmental predictability in rotifers.</title>
        <authorList>
            <person name="Franch-Gras L."/>
            <person name="Hahn C."/>
            <person name="Garcia-Roger E.M."/>
            <person name="Carmona M.J."/>
            <person name="Serra M."/>
            <person name="Gomez A."/>
        </authorList>
    </citation>
    <scope>NUCLEOTIDE SEQUENCE [LARGE SCALE GENOMIC DNA]</scope>
    <source>
        <strain evidence="2">HYR1</strain>
    </source>
</reference>
<protein>
    <submittedName>
        <fullName evidence="2">Uncharacterized protein</fullName>
    </submittedName>
</protein>
<proteinExistence type="predicted"/>
<organism evidence="2 3">
    <name type="scientific">Brachionus plicatilis</name>
    <name type="common">Marine rotifer</name>
    <name type="synonym">Brachionus muelleri</name>
    <dbReference type="NCBI Taxonomy" id="10195"/>
    <lineage>
        <taxon>Eukaryota</taxon>
        <taxon>Metazoa</taxon>
        <taxon>Spiralia</taxon>
        <taxon>Gnathifera</taxon>
        <taxon>Rotifera</taxon>
        <taxon>Eurotatoria</taxon>
        <taxon>Monogononta</taxon>
        <taxon>Pseudotrocha</taxon>
        <taxon>Ploima</taxon>
        <taxon>Brachionidae</taxon>
        <taxon>Brachionus</taxon>
    </lineage>
</organism>
<sequence>MSSSGDSEVKVFKKQHTYSSEMHEKEPVSDPHLLRSNSLINKHTLPTVNPANTRSLLVNSHNLSYGNDLSNLHNDKTSTDPTNFKLHRSNEVENLTTEIQDSQSSENSKNLRRTLELENLNEIVNDE</sequence>
<accession>A0A3M7SP29</accession>
<keyword evidence="3" id="KW-1185">Reference proteome</keyword>
<comment type="caution">
    <text evidence="2">The sequence shown here is derived from an EMBL/GenBank/DDBJ whole genome shotgun (WGS) entry which is preliminary data.</text>
</comment>
<dbReference type="AlphaFoldDB" id="A0A3M7SP29"/>
<evidence type="ECO:0000313" key="3">
    <source>
        <dbReference type="Proteomes" id="UP000276133"/>
    </source>
</evidence>